<keyword evidence="1" id="KW-0001">2Fe-2S</keyword>
<keyword evidence="3" id="KW-0560">Oxidoreductase</keyword>
<organism evidence="7 8">
    <name type="scientific">Vreelandella sedimenti</name>
    <dbReference type="NCBI Taxonomy" id="2729618"/>
    <lineage>
        <taxon>Bacteria</taxon>
        <taxon>Pseudomonadati</taxon>
        <taxon>Pseudomonadota</taxon>
        <taxon>Gammaproteobacteria</taxon>
        <taxon>Oceanospirillales</taxon>
        <taxon>Halomonadaceae</taxon>
        <taxon>Vreelandella</taxon>
    </lineage>
</organism>
<reference evidence="7 8" key="1">
    <citation type="submission" date="2020-07" db="EMBL/GenBank/DDBJ databases">
        <title>Halomonas sp. QX-2 draft genome sequence.</title>
        <authorList>
            <person name="Qiu X."/>
        </authorList>
    </citation>
    <scope>NUCLEOTIDE SEQUENCE [LARGE SCALE GENOMIC DNA]</scope>
    <source>
        <strain evidence="7 8">QX-2</strain>
    </source>
</reference>
<feature type="domain" description="2Fe-2S ferredoxin-type" evidence="6">
    <location>
        <begin position="55"/>
        <end position="131"/>
    </location>
</feature>
<dbReference type="GO" id="GO:0046872">
    <property type="term" value="F:metal ion binding"/>
    <property type="evidence" value="ECO:0007669"/>
    <property type="project" value="UniProtKB-KW"/>
</dbReference>
<evidence type="ECO:0000259" key="6">
    <source>
        <dbReference type="PROSITE" id="PS51085"/>
    </source>
</evidence>
<dbReference type="FunFam" id="1.10.150.120:FF:000003">
    <property type="entry name" value="Carbon monoxide dehydrogenase, small subunit"/>
    <property type="match status" value="1"/>
</dbReference>
<evidence type="ECO:0000256" key="5">
    <source>
        <dbReference type="ARBA" id="ARBA00023014"/>
    </source>
</evidence>
<evidence type="ECO:0000256" key="3">
    <source>
        <dbReference type="ARBA" id="ARBA00023002"/>
    </source>
</evidence>
<dbReference type="SUPFAM" id="SSF47741">
    <property type="entry name" value="CO dehydrogenase ISP C-domain like"/>
    <property type="match status" value="1"/>
</dbReference>
<protein>
    <submittedName>
        <fullName evidence="7">(2Fe-2S)-binding protein</fullName>
    </submittedName>
</protein>
<evidence type="ECO:0000256" key="1">
    <source>
        <dbReference type="ARBA" id="ARBA00022714"/>
    </source>
</evidence>
<dbReference type="CDD" id="cd00207">
    <property type="entry name" value="fer2"/>
    <property type="match status" value="1"/>
</dbReference>
<dbReference type="PANTHER" id="PTHR45331">
    <property type="entry name" value="OXIDOREDUCTASE, IRON-SULPHUR BINDING SUBUNIT-RELATED-RELATED"/>
    <property type="match status" value="1"/>
</dbReference>
<gene>
    <name evidence="7" type="ORF">HZU72_13950</name>
</gene>
<dbReference type="InterPro" id="IPR052914">
    <property type="entry name" value="Aldehyde_Oxdr_Iron-Sulfur"/>
</dbReference>
<dbReference type="PANTHER" id="PTHR45331:SF2">
    <property type="entry name" value="OXIDOREDUCTASE WITH IRON-SULFUR SUBUNIT"/>
    <property type="match status" value="1"/>
</dbReference>
<dbReference type="Proteomes" id="UP000520876">
    <property type="component" value="Unassembled WGS sequence"/>
</dbReference>
<keyword evidence="4" id="KW-0408">Iron</keyword>
<evidence type="ECO:0000256" key="4">
    <source>
        <dbReference type="ARBA" id="ARBA00023004"/>
    </source>
</evidence>
<evidence type="ECO:0000313" key="8">
    <source>
        <dbReference type="Proteomes" id="UP000520876"/>
    </source>
</evidence>
<sequence length="209" mass="22557">MNDDQRATFLPMTRRETLGLGTFLTASAFLPMPSWAQQNTTLGTSPTRWEPGTTTRIATRVNGVPVNINIDTRASLLDMLRERLELVGAKKGCDHGQCGACTVHVDGRRVVSCLTLAAKVDGHEVTTVEGLSDGEILHPMQQAFIDHDALQCGYCTPGQIMAGIACVNEGNAMSPELIREYMSGNICRCGAYVGIVRAIEDAAREMGES</sequence>
<dbReference type="InterPro" id="IPR001041">
    <property type="entry name" value="2Fe-2S_ferredoxin-type"/>
</dbReference>
<dbReference type="InterPro" id="IPR006058">
    <property type="entry name" value="2Fe2S_fd_BS"/>
</dbReference>
<dbReference type="Pfam" id="PF00111">
    <property type="entry name" value="Fer2"/>
    <property type="match status" value="1"/>
</dbReference>
<name>A0A7Z0N8J7_9GAMM</name>
<dbReference type="AlphaFoldDB" id="A0A7Z0N8J7"/>
<evidence type="ECO:0000256" key="2">
    <source>
        <dbReference type="ARBA" id="ARBA00022723"/>
    </source>
</evidence>
<accession>A0A7Z0N8J7</accession>
<dbReference type="GO" id="GO:0051537">
    <property type="term" value="F:2 iron, 2 sulfur cluster binding"/>
    <property type="evidence" value="ECO:0007669"/>
    <property type="project" value="UniProtKB-KW"/>
</dbReference>
<dbReference type="GO" id="GO:0016903">
    <property type="term" value="F:oxidoreductase activity, acting on the aldehyde or oxo group of donors"/>
    <property type="evidence" value="ECO:0007669"/>
    <property type="project" value="TreeGrafter"/>
</dbReference>
<proteinExistence type="predicted"/>
<dbReference type="InterPro" id="IPR036884">
    <property type="entry name" value="2Fe-2S-bd_dom_sf"/>
</dbReference>
<comment type="caution">
    <text evidence="7">The sequence shown here is derived from an EMBL/GenBank/DDBJ whole genome shotgun (WGS) entry which is preliminary data.</text>
</comment>
<dbReference type="Gene3D" id="1.10.150.120">
    <property type="entry name" value="[2Fe-2S]-binding domain"/>
    <property type="match status" value="1"/>
</dbReference>
<dbReference type="PROSITE" id="PS51085">
    <property type="entry name" value="2FE2S_FER_2"/>
    <property type="match status" value="1"/>
</dbReference>
<keyword evidence="5" id="KW-0411">Iron-sulfur</keyword>
<dbReference type="InterPro" id="IPR036010">
    <property type="entry name" value="2Fe-2S_ferredoxin-like_sf"/>
</dbReference>
<dbReference type="EMBL" id="JACCGK010000011">
    <property type="protein sequence ID" value="NYT73525.1"/>
    <property type="molecule type" value="Genomic_DNA"/>
</dbReference>
<evidence type="ECO:0000313" key="7">
    <source>
        <dbReference type="EMBL" id="NYT73525.1"/>
    </source>
</evidence>
<dbReference type="Gene3D" id="3.10.20.30">
    <property type="match status" value="1"/>
</dbReference>
<keyword evidence="2" id="KW-0479">Metal-binding</keyword>
<dbReference type="InterPro" id="IPR002888">
    <property type="entry name" value="2Fe-2S-bd"/>
</dbReference>
<keyword evidence="8" id="KW-1185">Reference proteome</keyword>
<dbReference type="FunFam" id="3.10.20.30:FF:000020">
    <property type="entry name" value="Xanthine dehydrogenase iron-sulfur subunit"/>
    <property type="match status" value="1"/>
</dbReference>
<dbReference type="InterPro" id="IPR012675">
    <property type="entry name" value="Beta-grasp_dom_sf"/>
</dbReference>
<dbReference type="SUPFAM" id="SSF54292">
    <property type="entry name" value="2Fe-2S ferredoxin-like"/>
    <property type="match status" value="1"/>
</dbReference>
<dbReference type="Pfam" id="PF01799">
    <property type="entry name" value="Fer2_2"/>
    <property type="match status" value="1"/>
</dbReference>
<dbReference type="PROSITE" id="PS00197">
    <property type="entry name" value="2FE2S_FER_1"/>
    <property type="match status" value="1"/>
</dbReference>